<dbReference type="AlphaFoldDB" id="A0A9P0CDP6"/>
<keyword evidence="2" id="KW-1185">Reference proteome</keyword>
<evidence type="ECO:0008006" key="3">
    <source>
        <dbReference type="Google" id="ProtNLM"/>
    </source>
</evidence>
<organism evidence="1 2">
    <name type="scientific">Bemisia tabaci</name>
    <name type="common">Sweetpotato whitefly</name>
    <name type="synonym">Aleurodes tabaci</name>
    <dbReference type="NCBI Taxonomy" id="7038"/>
    <lineage>
        <taxon>Eukaryota</taxon>
        <taxon>Metazoa</taxon>
        <taxon>Ecdysozoa</taxon>
        <taxon>Arthropoda</taxon>
        <taxon>Hexapoda</taxon>
        <taxon>Insecta</taxon>
        <taxon>Pterygota</taxon>
        <taxon>Neoptera</taxon>
        <taxon>Paraneoptera</taxon>
        <taxon>Hemiptera</taxon>
        <taxon>Sternorrhyncha</taxon>
        <taxon>Aleyrodoidea</taxon>
        <taxon>Aleyrodidae</taxon>
        <taxon>Aleyrodinae</taxon>
        <taxon>Bemisia</taxon>
    </lineage>
</organism>
<name>A0A9P0CDP6_BEMTA</name>
<protein>
    <recommendedName>
        <fullName evidence="3">Peptidase C39 domain-containing protein</fullName>
    </recommendedName>
</protein>
<dbReference type="Proteomes" id="UP001152759">
    <property type="component" value="Chromosome 8"/>
</dbReference>
<evidence type="ECO:0000313" key="1">
    <source>
        <dbReference type="EMBL" id="CAH0776928.1"/>
    </source>
</evidence>
<accession>A0A9P0CDP6</accession>
<sequence length="190" mass="21370">MQIKKALFSCLATSFSAIILCFLAGSWGISLKDVDGYLSALDGFQTNSNSSFEASCLNLTTAIKTLLQTVDGRRVIQLDAPLFTLPYLNQDKFPVVVYFPCFRACHHIVIQRVDGTLFVFDHYSPEEIATMMEGVGYRNETSSFYRKYLRRPVTHSVFFSLRYSRKENTGITGIVATYLLDSSTRVAVTL</sequence>
<proteinExistence type="predicted"/>
<reference evidence="1" key="1">
    <citation type="submission" date="2021-12" db="EMBL/GenBank/DDBJ databases">
        <authorList>
            <person name="King R."/>
        </authorList>
    </citation>
    <scope>NUCLEOTIDE SEQUENCE</scope>
</reference>
<gene>
    <name evidence="1" type="ORF">BEMITA_LOCUS12951</name>
</gene>
<dbReference type="EMBL" id="OU963869">
    <property type="protein sequence ID" value="CAH0776928.1"/>
    <property type="molecule type" value="Genomic_DNA"/>
</dbReference>
<evidence type="ECO:0000313" key="2">
    <source>
        <dbReference type="Proteomes" id="UP001152759"/>
    </source>
</evidence>